<keyword evidence="2" id="KW-0328">Glycosyltransferase</keyword>
<dbReference type="PANTHER" id="PTHR10491">
    <property type="entry name" value="DTDP-4-DEHYDRORHAMNOSE REDUCTASE"/>
    <property type="match status" value="1"/>
</dbReference>
<keyword evidence="3" id="KW-0808">Transferase</keyword>
<dbReference type="AlphaFoldDB" id="A0A6C0D8S6"/>
<reference evidence="9" key="1">
    <citation type="journal article" date="2020" name="Nature">
        <title>Giant virus diversity and host interactions through global metagenomics.</title>
        <authorList>
            <person name="Schulz F."/>
            <person name="Roux S."/>
            <person name="Paez-Espino D."/>
            <person name="Jungbluth S."/>
            <person name="Walsh D.A."/>
            <person name="Denef V.J."/>
            <person name="McMahon K.D."/>
            <person name="Konstantinidis K.T."/>
            <person name="Eloe-Fadrosh E.A."/>
            <person name="Kyrpides N.C."/>
            <person name="Woyke T."/>
        </authorList>
    </citation>
    <scope>NUCLEOTIDE SEQUENCE</scope>
    <source>
        <strain evidence="9">GVMAG-M-3300023174-130</strain>
    </source>
</reference>
<evidence type="ECO:0000256" key="1">
    <source>
        <dbReference type="ARBA" id="ARBA00004323"/>
    </source>
</evidence>
<proteinExistence type="predicted"/>
<dbReference type="InterPro" id="IPR005913">
    <property type="entry name" value="dTDP_dehydrorham_reduct"/>
</dbReference>
<dbReference type="GO" id="GO:0000139">
    <property type="term" value="C:Golgi membrane"/>
    <property type="evidence" value="ECO:0007669"/>
    <property type="project" value="UniProtKB-SubCell"/>
</dbReference>
<dbReference type="Gene3D" id="3.40.50.720">
    <property type="entry name" value="NAD(P)-binding Rossmann-like Domain"/>
    <property type="match status" value="1"/>
</dbReference>
<keyword evidence="4" id="KW-0812">Transmembrane</keyword>
<evidence type="ECO:0000256" key="4">
    <source>
        <dbReference type="ARBA" id="ARBA00022692"/>
    </source>
</evidence>
<keyword evidence="7" id="KW-0333">Golgi apparatus</keyword>
<evidence type="ECO:0000256" key="8">
    <source>
        <dbReference type="ARBA" id="ARBA00023136"/>
    </source>
</evidence>
<dbReference type="GO" id="GO:0048269">
    <property type="term" value="C:methionine adenosyltransferase complex"/>
    <property type="evidence" value="ECO:0007669"/>
    <property type="project" value="TreeGrafter"/>
</dbReference>
<name>A0A6C0D8S6_9ZZZZ</name>
<comment type="subcellular location">
    <subcellularLocation>
        <location evidence="1">Golgi apparatus membrane</location>
        <topology evidence="1">Single-pass type II membrane protein</topology>
    </subcellularLocation>
</comment>
<evidence type="ECO:0000313" key="9">
    <source>
        <dbReference type="EMBL" id="QHT12861.1"/>
    </source>
</evidence>
<evidence type="ECO:0000256" key="3">
    <source>
        <dbReference type="ARBA" id="ARBA00022679"/>
    </source>
</evidence>
<organism evidence="9">
    <name type="scientific">viral metagenome</name>
    <dbReference type="NCBI Taxonomy" id="1070528"/>
    <lineage>
        <taxon>unclassified sequences</taxon>
        <taxon>metagenomes</taxon>
        <taxon>organismal metagenomes</taxon>
    </lineage>
</organism>
<protein>
    <recommendedName>
        <fullName evidence="10">NAD-dependent epimerase/dehydratase domain-containing protein</fullName>
    </recommendedName>
</protein>
<dbReference type="EMBL" id="MN739551">
    <property type="protein sequence ID" value="QHT12861.1"/>
    <property type="molecule type" value="Genomic_DNA"/>
</dbReference>
<dbReference type="SUPFAM" id="SSF51735">
    <property type="entry name" value="NAD(P)-binding Rossmann-fold domains"/>
    <property type="match status" value="1"/>
</dbReference>
<evidence type="ECO:0000256" key="2">
    <source>
        <dbReference type="ARBA" id="ARBA00022676"/>
    </source>
</evidence>
<dbReference type="PANTHER" id="PTHR10491:SF4">
    <property type="entry name" value="METHIONINE ADENOSYLTRANSFERASE 2 SUBUNIT BETA"/>
    <property type="match status" value="1"/>
</dbReference>
<evidence type="ECO:0000256" key="6">
    <source>
        <dbReference type="ARBA" id="ARBA00022989"/>
    </source>
</evidence>
<keyword evidence="6" id="KW-1133">Transmembrane helix</keyword>
<evidence type="ECO:0000256" key="5">
    <source>
        <dbReference type="ARBA" id="ARBA00022968"/>
    </source>
</evidence>
<dbReference type="InterPro" id="IPR002659">
    <property type="entry name" value="Glyco_trans_31"/>
</dbReference>
<keyword evidence="8" id="KW-0472">Membrane</keyword>
<dbReference type="Pfam" id="PF01762">
    <property type="entry name" value="Galactosyl_T"/>
    <property type="match status" value="1"/>
</dbReference>
<keyword evidence="5" id="KW-0735">Signal-anchor</keyword>
<dbReference type="InterPro" id="IPR036291">
    <property type="entry name" value="NAD(P)-bd_dom_sf"/>
</dbReference>
<evidence type="ECO:0008006" key="10">
    <source>
        <dbReference type="Google" id="ProtNLM"/>
    </source>
</evidence>
<dbReference type="GO" id="GO:0048270">
    <property type="term" value="F:methionine adenosyltransferase regulator activity"/>
    <property type="evidence" value="ECO:0007669"/>
    <property type="project" value="TreeGrafter"/>
</dbReference>
<evidence type="ECO:0000256" key="7">
    <source>
        <dbReference type="ARBA" id="ARBA00023034"/>
    </source>
</evidence>
<sequence>MTEKTEQEYILLIMNCMKYRGKAFVQQNGWLTNLPKKIPYYHVIGNSELTSPYVFDHVAKILWVKTLDDYVSLPKKVIAALHAVRETFKFKYIFKTDDDQILQNDSFFKNITEEIQRKSTKLKAHYGGQVVDVTIPHISQYYKIHPELPQNIEIHKTEYCSGRFYFLSSEAVTNLVSKREKIESEYLEDYAIGLNLNPIFKKSMIHIQSDEHFKDMEEDYTVECGPTNKVLLFGGNGWIGGKVVKLLENMKSTVDVYIAKSRADDIDSIREELKQISGITHIMSFIGRTHGIYEGEKITTIDYLEKPGKLVENVRDNLYAPISLSMLCKELGIHFTYLGTGCIFDYDDKEHLFGKEENGFNEQSKPNFFGSSYSIVKGFTDQLMHAFDDSVLNIRIRMPITEEVNERNFITKITNYKKICSISNSMTVLTELLPVLIDMAFNNKTGTINLTNPGLISHNEILEMYKEIIDPAFEWENFTIEEQNTILLSKRSNNYLDTNKLENLYPNVKPIKESVRDILIKMKNNNNNV</sequence>
<accession>A0A6C0D8S6</accession>
<dbReference type="GO" id="GO:0016758">
    <property type="term" value="F:hexosyltransferase activity"/>
    <property type="evidence" value="ECO:0007669"/>
    <property type="project" value="InterPro"/>
</dbReference>
<dbReference type="GO" id="GO:0006556">
    <property type="term" value="P:S-adenosylmethionine biosynthetic process"/>
    <property type="evidence" value="ECO:0007669"/>
    <property type="project" value="TreeGrafter"/>
</dbReference>